<dbReference type="Gene3D" id="3.90.1530.10">
    <property type="entry name" value="Conserved hypothetical protein from pyrococcus furiosus pfu- 392566-001, ParB domain"/>
    <property type="match status" value="1"/>
</dbReference>
<dbReference type="CTD" id="140809"/>
<evidence type="ECO:0000256" key="12">
    <source>
        <dbReference type="PIRSR" id="PIRSR017267-2"/>
    </source>
</evidence>
<feature type="region of interest" description="Disordered" evidence="13">
    <location>
        <begin position="1"/>
        <end position="23"/>
    </location>
</feature>
<evidence type="ECO:0000256" key="2">
    <source>
        <dbReference type="ARBA" id="ARBA00022481"/>
    </source>
</evidence>
<dbReference type="PANTHER" id="PTHR21348:SF2">
    <property type="entry name" value="SULFIREDOXIN-1"/>
    <property type="match status" value="1"/>
</dbReference>
<keyword evidence="5 10" id="KW-0049">Antioxidant</keyword>
<dbReference type="Ensembl" id="ENSOANT00000074178.1">
    <property type="protein sequence ID" value="ENSOANP00000050141.1"/>
    <property type="gene ID" value="ENSOANG00000038379.1"/>
</dbReference>
<evidence type="ECO:0000256" key="4">
    <source>
        <dbReference type="ARBA" id="ARBA00022840"/>
    </source>
</evidence>
<evidence type="ECO:0000256" key="5">
    <source>
        <dbReference type="ARBA" id="ARBA00022862"/>
    </source>
</evidence>
<dbReference type="OrthoDB" id="10023328at2759"/>
<dbReference type="Pfam" id="PF02195">
    <property type="entry name" value="ParB_N"/>
    <property type="match status" value="1"/>
</dbReference>
<dbReference type="FunCoup" id="A0A6I8PBI0">
    <property type="interactions" value="226"/>
</dbReference>
<dbReference type="InterPro" id="IPR016692">
    <property type="entry name" value="Sulfiredoxin"/>
</dbReference>
<dbReference type="AlphaFoldDB" id="A0A6I8PBI0"/>
<evidence type="ECO:0000256" key="6">
    <source>
        <dbReference type="ARBA" id="ARBA00023002"/>
    </source>
</evidence>
<keyword evidence="16" id="KW-1185">Reference proteome</keyword>
<reference evidence="15" key="1">
    <citation type="submission" date="2025-08" db="UniProtKB">
        <authorList>
            <consortium name="Ensembl"/>
        </authorList>
    </citation>
    <scope>IDENTIFICATION</scope>
    <source>
        <strain evidence="15">Glennie</strain>
    </source>
</reference>
<dbReference type="InterPro" id="IPR036086">
    <property type="entry name" value="ParB/Sulfiredoxin_sf"/>
</dbReference>
<dbReference type="CDD" id="cd16395">
    <property type="entry name" value="Srx"/>
    <property type="match status" value="1"/>
</dbReference>
<evidence type="ECO:0000256" key="7">
    <source>
        <dbReference type="ARBA" id="ARBA00023157"/>
    </source>
</evidence>
<dbReference type="KEGG" id="oaa:100089356"/>
<name>A0A6I8PBI0_ORNAN</name>
<sequence>MGPGEGVGAGAVEGAGPAPEHRSIHSGSIATVHNIPMSVLIRPLPSVLDPAKVKSLVKTIQEEPERVPPIDVLWVKGSQGGDYYYCFGGCHRHAAYVALNKETLPAKIVRSTASDLRLYLGSSAPNLK</sequence>
<comment type="similarity">
    <text evidence="1 10">Belongs to the sulfiredoxin family.</text>
</comment>
<comment type="function">
    <text evidence="9">Contributes to oxidative stress resistance by reducing cysteine-sulfinic acid formed under exposure to oxidants in the peroxiredoxins PRDX1, PRDX2, PRDX3 and PRDX4. Does not act on PRDX5 or PRDX6. May catalyze the reduction in a multi-step process by acting both as a specific phosphotransferase and a thioltransferase.</text>
</comment>
<dbReference type="GO" id="GO:0032542">
    <property type="term" value="F:sulfiredoxin activity"/>
    <property type="evidence" value="ECO:0000318"/>
    <property type="project" value="GO_Central"/>
</dbReference>
<dbReference type="PIRSF" id="PIRSF017267">
    <property type="entry name" value="Sulfiredoxin"/>
    <property type="match status" value="1"/>
</dbReference>
<evidence type="ECO:0000256" key="13">
    <source>
        <dbReference type="SAM" id="MobiDB-lite"/>
    </source>
</evidence>
<dbReference type="PANTHER" id="PTHR21348">
    <property type="match status" value="1"/>
</dbReference>
<evidence type="ECO:0000313" key="15">
    <source>
        <dbReference type="Ensembl" id="ENSOANP00000050141.1"/>
    </source>
</evidence>
<evidence type="ECO:0000256" key="9">
    <source>
        <dbReference type="ARBA" id="ARBA00059800"/>
    </source>
</evidence>
<evidence type="ECO:0000256" key="3">
    <source>
        <dbReference type="ARBA" id="ARBA00022741"/>
    </source>
</evidence>
<keyword evidence="4 10" id="KW-0067">ATP-binding</keyword>
<dbReference type="GO" id="GO:0005829">
    <property type="term" value="C:cytosol"/>
    <property type="evidence" value="ECO:0007669"/>
    <property type="project" value="Ensembl"/>
</dbReference>
<dbReference type="EC" id="1.8.98.2" evidence="10"/>
<dbReference type="Proteomes" id="UP000002279">
    <property type="component" value="Unplaced"/>
</dbReference>
<evidence type="ECO:0000256" key="1">
    <source>
        <dbReference type="ARBA" id="ARBA00009609"/>
    </source>
</evidence>
<keyword evidence="6 10" id="KW-0560">Oxidoreductase</keyword>
<protein>
    <recommendedName>
        <fullName evidence="10">Sulfiredoxin</fullName>
        <ecNumber evidence="10">1.8.98.2</ecNumber>
    </recommendedName>
</protein>
<keyword evidence="3 10" id="KW-0547">Nucleotide-binding</keyword>
<feature type="domain" description="ParB-like N-terminal" evidence="14">
    <location>
        <begin position="33"/>
        <end position="126"/>
    </location>
</feature>
<dbReference type="Bgee" id="ENSOANG00000038379">
    <property type="expression patterns" value="Expressed in adult mammalian kidney and 7 other cell types or tissues"/>
</dbReference>
<evidence type="ECO:0000256" key="11">
    <source>
        <dbReference type="PIRSR" id="PIRSR017267-1"/>
    </source>
</evidence>
<evidence type="ECO:0000313" key="16">
    <source>
        <dbReference type="Proteomes" id="UP000002279"/>
    </source>
</evidence>
<dbReference type="GO" id="GO:0005737">
    <property type="term" value="C:cytoplasm"/>
    <property type="evidence" value="ECO:0000318"/>
    <property type="project" value="GO_Central"/>
</dbReference>
<comment type="catalytic activity">
    <reaction evidence="8 10">
        <text>S-hydroxy-S-oxy-L-cysteinyl-[peroxiredoxin] + [protein]-dithiol + ATP = S-hydroxy-L-cysteinyl-[peroxiredoxin] + [protein]-disulfide + ADP + phosphate</text>
        <dbReference type="Rhea" id="RHEA:17545"/>
        <dbReference type="Rhea" id="RHEA-COMP:10593"/>
        <dbReference type="Rhea" id="RHEA-COMP:10594"/>
        <dbReference type="Rhea" id="RHEA-COMP:13681"/>
        <dbReference type="Rhea" id="RHEA-COMP:17976"/>
        <dbReference type="ChEBI" id="CHEBI:29950"/>
        <dbReference type="ChEBI" id="CHEBI:30616"/>
        <dbReference type="ChEBI" id="CHEBI:43474"/>
        <dbReference type="ChEBI" id="CHEBI:50058"/>
        <dbReference type="ChEBI" id="CHEBI:61973"/>
        <dbReference type="ChEBI" id="CHEBI:61974"/>
        <dbReference type="ChEBI" id="CHEBI:456216"/>
        <dbReference type="EC" id="1.8.98.2"/>
    </reaction>
</comment>
<dbReference type="OMA" id="SQIRRPI"/>
<feature type="binding site" evidence="11">
    <location>
        <begin position="89"/>
        <end position="92"/>
    </location>
    <ligand>
        <name>ATP</name>
        <dbReference type="ChEBI" id="CHEBI:30616"/>
    </ligand>
</feature>
<reference evidence="15" key="2">
    <citation type="submission" date="2025-09" db="UniProtKB">
        <authorList>
            <consortium name="Ensembl"/>
        </authorList>
    </citation>
    <scope>IDENTIFICATION</scope>
    <source>
        <strain evidence="15">Glennie</strain>
    </source>
</reference>
<dbReference type="SUPFAM" id="SSF110849">
    <property type="entry name" value="ParB/Sulfiredoxin"/>
    <property type="match status" value="1"/>
</dbReference>
<organism evidence="15 16">
    <name type="scientific">Ornithorhynchus anatinus</name>
    <name type="common">Duckbill platypus</name>
    <dbReference type="NCBI Taxonomy" id="9258"/>
    <lineage>
        <taxon>Eukaryota</taxon>
        <taxon>Metazoa</taxon>
        <taxon>Chordata</taxon>
        <taxon>Craniata</taxon>
        <taxon>Vertebrata</taxon>
        <taxon>Euteleostomi</taxon>
        <taxon>Mammalia</taxon>
        <taxon>Monotremata</taxon>
        <taxon>Ornithorhynchidae</taxon>
        <taxon>Ornithorhynchus</taxon>
    </lineage>
</organism>
<gene>
    <name evidence="15" type="primary">SRXN1</name>
</gene>
<evidence type="ECO:0000259" key="14">
    <source>
        <dbReference type="SMART" id="SM00470"/>
    </source>
</evidence>
<dbReference type="GO" id="GO:0034599">
    <property type="term" value="P:cellular response to oxidative stress"/>
    <property type="evidence" value="ECO:0000318"/>
    <property type="project" value="GO_Central"/>
</dbReference>
<dbReference type="GO" id="GO:0005524">
    <property type="term" value="F:ATP binding"/>
    <property type="evidence" value="ECO:0007669"/>
    <property type="project" value="UniProtKB-KW"/>
</dbReference>
<proteinExistence type="inferred from homology"/>
<dbReference type="SMART" id="SM00470">
    <property type="entry name" value="ParB"/>
    <property type="match status" value="1"/>
</dbReference>
<evidence type="ECO:0000256" key="8">
    <source>
        <dbReference type="ARBA" id="ARBA00047514"/>
    </source>
</evidence>
<dbReference type="FunFam" id="3.90.1530.10:FF:000001">
    <property type="entry name" value="Sulfiredoxin"/>
    <property type="match status" value="1"/>
</dbReference>
<accession>A0A6I8PBI0</accession>
<keyword evidence="7 12" id="KW-1015">Disulfide bond</keyword>
<feature type="disulfide bond" description="Interchain" evidence="12">
    <location>
        <position position="90"/>
    </location>
</feature>
<feature type="compositionally biased region" description="Gly residues" evidence="13">
    <location>
        <begin position="1"/>
        <end position="13"/>
    </location>
</feature>
<dbReference type="RefSeq" id="XP_001512509.1">
    <property type="nucleotide sequence ID" value="XM_001512459.6"/>
</dbReference>
<dbReference type="GeneTree" id="ENSGT00390000007832"/>
<evidence type="ECO:0000256" key="10">
    <source>
        <dbReference type="PIRNR" id="PIRNR017267"/>
    </source>
</evidence>
<dbReference type="InParanoid" id="A0A6I8PBI0"/>
<keyword evidence="2" id="KW-0488">Methylation</keyword>
<dbReference type="InterPro" id="IPR003115">
    <property type="entry name" value="ParB_N"/>
</dbReference>
<dbReference type="GeneID" id="100089356"/>